<dbReference type="RefSeq" id="WP_380832274.1">
    <property type="nucleotide sequence ID" value="NZ_JBHTCG010000055.1"/>
</dbReference>
<dbReference type="InterPro" id="IPR046648">
    <property type="entry name" value="DUF6760"/>
</dbReference>
<reference evidence="3" key="1">
    <citation type="journal article" date="2019" name="Int. J. Syst. Evol. Microbiol.">
        <title>The Global Catalogue of Microorganisms (GCM) 10K type strain sequencing project: providing services to taxonomists for standard genome sequencing and annotation.</title>
        <authorList>
            <consortium name="The Broad Institute Genomics Platform"/>
            <consortium name="The Broad Institute Genome Sequencing Center for Infectious Disease"/>
            <person name="Wu L."/>
            <person name="Ma J."/>
        </authorList>
    </citation>
    <scope>NUCLEOTIDE SEQUENCE [LARGE SCALE GENOMIC DNA]</scope>
    <source>
        <strain evidence="3">CECT 7649</strain>
    </source>
</reference>
<dbReference type="EMBL" id="JBHTCG010000055">
    <property type="protein sequence ID" value="MFC7388222.1"/>
    <property type="molecule type" value="Genomic_DNA"/>
</dbReference>
<evidence type="ECO:0000313" key="2">
    <source>
        <dbReference type="EMBL" id="MFC7388222.1"/>
    </source>
</evidence>
<gene>
    <name evidence="2" type="ORF">ACFQSB_38860</name>
</gene>
<feature type="domain" description="DUF6760" evidence="1">
    <location>
        <begin position="24"/>
        <end position="69"/>
    </location>
</feature>
<accession>A0ABW2PIA6</accession>
<proteinExistence type="predicted"/>
<name>A0ABW2PIA6_9ACTN</name>
<comment type="caution">
    <text evidence="2">The sequence shown here is derived from an EMBL/GenBank/DDBJ whole genome shotgun (WGS) entry which is preliminary data.</text>
</comment>
<protein>
    <submittedName>
        <fullName evidence="2">DUF6760 family protein</fullName>
    </submittedName>
</protein>
<organism evidence="2 3">
    <name type="scientific">Sphaerisporangium rhizosphaerae</name>
    <dbReference type="NCBI Taxonomy" id="2269375"/>
    <lineage>
        <taxon>Bacteria</taxon>
        <taxon>Bacillati</taxon>
        <taxon>Actinomycetota</taxon>
        <taxon>Actinomycetes</taxon>
        <taxon>Streptosporangiales</taxon>
        <taxon>Streptosporangiaceae</taxon>
        <taxon>Sphaerisporangium</taxon>
    </lineage>
</organism>
<sequence>MPELRARLRVGAERPGGISGYLLDALYEEVAFLAFHFHWPRSEVLELEHSERRRWVAEISALNARLTEAAG</sequence>
<evidence type="ECO:0000259" key="1">
    <source>
        <dbReference type="Pfam" id="PF20546"/>
    </source>
</evidence>
<dbReference type="Proteomes" id="UP001596496">
    <property type="component" value="Unassembled WGS sequence"/>
</dbReference>
<evidence type="ECO:0000313" key="3">
    <source>
        <dbReference type="Proteomes" id="UP001596496"/>
    </source>
</evidence>
<keyword evidence="3" id="KW-1185">Reference proteome</keyword>
<dbReference type="Pfam" id="PF20546">
    <property type="entry name" value="DUF6760"/>
    <property type="match status" value="1"/>
</dbReference>